<dbReference type="Proteomes" id="UP001198983">
    <property type="component" value="Chromosome"/>
</dbReference>
<sequence length="348" mass="37676">MKKFKSLLIGLVLALVCVSMVTSTDVVEASSIKLNKTSLTIYTGKTSTLKVSGTSKKVTWSTSNKKIATVSSKGTVSAKSSGTVTITGKANNKNLRCKVTVKKPTISKTSTSLNVGQTTTLKLTGATLKSSKSSNTSIATVNSSGKITAKKAGTCTITLTDTQKRTYKCSVTVKSSSKSTALKAYYNFLKSYKFTSDRSTRGFNLAYINNDNIPELVVFDGDNHSAGGKVYAYVSGKVKYVSEFGEWGGFEYQEKKGVIRSSWFGNGNSHNTYYKWSGSKLSTIMSSSAIGEFSSNGNFQYKYYINNKKVTMSKYSSSIAPYEKGLKSVSVFNSYAVTDSVIKDKLLK</sequence>
<keyword evidence="1" id="KW-0732">Signal</keyword>
<keyword evidence="4" id="KW-1185">Reference proteome</keyword>
<dbReference type="InterPro" id="IPR008964">
    <property type="entry name" value="Invasin/intimin_cell_adhesion"/>
</dbReference>
<accession>A0AAX2ZK27</accession>
<evidence type="ECO:0000259" key="2">
    <source>
        <dbReference type="SMART" id="SM00635"/>
    </source>
</evidence>
<organism evidence="3 4">
    <name type="scientific">Terrisporobacter hibernicus</name>
    <dbReference type="NCBI Taxonomy" id="2813371"/>
    <lineage>
        <taxon>Bacteria</taxon>
        <taxon>Bacillati</taxon>
        <taxon>Bacillota</taxon>
        <taxon>Clostridia</taxon>
        <taxon>Peptostreptococcales</taxon>
        <taxon>Peptostreptococcaceae</taxon>
        <taxon>Terrisporobacter</taxon>
    </lineage>
</organism>
<feature type="signal peptide" evidence="1">
    <location>
        <begin position="1"/>
        <end position="23"/>
    </location>
</feature>
<proteinExistence type="predicted"/>
<dbReference type="InterPro" id="IPR003343">
    <property type="entry name" value="Big_2"/>
</dbReference>
<reference evidence="3 4" key="1">
    <citation type="journal article" date="2023" name="Int. J. Syst. Evol. Microbiol.">
        <title>Terrisporobacter hibernicus sp. nov., isolated from bovine faeces in Northern Ireland.</title>
        <authorList>
            <person name="Mitchell M."/>
            <person name="Nguyen S.V."/>
            <person name="Connor M."/>
            <person name="Fairley D.J."/>
            <person name="Donoghue O."/>
            <person name="Marshall H."/>
            <person name="Koolman L."/>
            <person name="McMullan G."/>
            <person name="Schaffer K.E."/>
            <person name="McGrath J.W."/>
            <person name="Fanning S."/>
        </authorList>
    </citation>
    <scope>NUCLEOTIDE SEQUENCE [LARGE SCALE GENOMIC DNA]</scope>
    <source>
        <strain evidence="3 4">MCA3</strain>
    </source>
</reference>
<dbReference type="KEGG" id="tem:JW646_06885"/>
<evidence type="ECO:0000313" key="4">
    <source>
        <dbReference type="Proteomes" id="UP001198983"/>
    </source>
</evidence>
<feature type="domain" description="BIG2" evidence="2">
    <location>
        <begin position="101"/>
        <end position="169"/>
    </location>
</feature>
<dbReference type="Gene3D" id="2.60.40.1080">
    <property type="match status" value="2"/>
</dbReference>
<dbReference type="RefSeq" id="WP_228417019.1">
    <property type="nucleotide sequence ID" value="NZ_CP081135.1"/>
</dbReference>
<dbReference type="SMART" id="SM00635">
    <property type="entry name" value="BID_2"/>
    <property type="match status" value="2"/>
</dbReference>
<gene>
    <name evidence="3" type="ORF">JW646_06885</name>
</gene>
<protein>
    <submittedName>
        <fullName evidence="3">Ig-like domain-containing protein</fullName>
    </submittedName>
</protein>
<dbReference type="EMBL" id="CP081135">
    <property type="protein sequence ID" value="UEL49165.1"/>
    <property type="molecule type" value="Genomic_DNA"/>
</dbReference>
<dbReference type="Pfam" id="PF02368">
    <property type="entry name" value="Big_2"/>
    <property type="match status" value="2"/>
</dbReference>
<feature type="domain" description="BIG2" evidence="2">
    <location>
        <begin position="28"/>
        <end position="100"/>
    </location>
</feature>
<name>A0AAX2ZK27_9FIRM</name>
<evidence type="ECO:0000256" key="1">
    <source>
        <dbReference type="SAM" id="SignalP"/>
    </source>
</evidence>
<dbReference type="SUPFAM" id="SSF49373">
    <property type="entry name" value="Invasin/intimin cell-adhesion fragments"/>
    <property type="match status" value="2"/>
</dbReference>
<evidence type="ECO:0000313" key="3">
    <source>
        <dbReference type="EMBL" id="UEL49165.1"/>
    </source>
</evidence>
<dbReference type="AlphaFoldDB" id="A0AAX2ZK27"/>
<feature type="chain" id="PRO_5043746569" evidence="1">
    <location>
        <begin position="24"/>
        <end position="348"/>
    </location>
</feature>